<protein>
    <submittedName>
        <fullName evidence="2">Putative oxidoreductase</fullName>
        <ecNumber evidence="2">1.6.-.-</ecNumber>
    </submittedName>
</protein>
<name>A0A2P6RQJ4_ROSCH</name>
<feature type="transmembrane region" description="Helical" evidence="1">
    <location>
        <begin position="49"/>
        <end position="68"/>
    </location>
</feature>
<accession>A0A2P6RQJ4</accession>
<comment type="caution">
    <text evidence="2">The sequence shown here is derived from an EMBL/GenBank/DDBJ whole genome shotgun (WGS) entry which is preliminary data.</text>
</comment>
<sequence>MGSSTPSTSFSADALVEYRPGQIRRVSRIPNEHLRTKNTRSPRSGRSSVLSVFCSSLVSAAALVIQAFKEPDPDRKKVNNIEHNDLSGTDVLTAPFFFFILPRSGASFSLYLSLSLFVSVYIYRSLSLSLSLSDSC</sequence>
<reference evidence="2 3" key="1">
    <citation type="journal article" date="2018" name="Nat. Genet.">
        <title>The Rosa genome provides new insights in the design of modern roses.</title>
        <authorList>
            <person name="Bendahmane M."/>
        </authorList>
    </citation>
    <scope>NUCLEOTIDE SEQUENCE [LARGE SCALE GENOMIC DNA]</scope>
    <source>
        <strain evidence="3">cv. Old Blush</strain>
    </source>
</reference>
<dbReference type="AlphaFoldDB" id="A0A2P6RQJ4"/>
<keyword evidence="2" id="KW-0560">Oxidoreductase</keyword>
<dbReference type="GO" id="GO:0016491">
    <property type="term" value="F:oxidoreductase activity"/>
    <property type="evidence" value="ECO:0007669"/>
    <property type="project" value="UniProtKB-KW"/>
</dbReference>
<gene>
    <name evidence="2" type="ORF">RchiOBHm_Chr2g0113531</name>
</gene>
<feature type="transmembrane region" description="Helical" evidence="1">
    <location>
        <begin position="96"/>
        <end position="123"/>
    </location>
</feature>
<dbReference type="EC" id="1.6.-.-" evidence="2"/>
<keyword evidence="1" id="KW-1133">Transmembrane helix</keyword>
<evidence type="ECO:0000313" key="2">
    <source>
        <dbReference type="EMBL" id="PRQ48687.1"/>
    </source>
</evidence>
<keyword evidence="1" id="KW-0812">Transmembrane</keyword>
<dbReference type="Gramene" id="PRQ48687">
    <property type="protein sequence ID" value="PRQ48687"/>
    <property type="gene ID" value="RchiOBHm_Chr2g0113531"/>
</dbReference>
<proteinExistence type="predicted"/>
<dbReference type="Proteomes" id="UP000238479">
    <property type="component" value="Chromosome 2"/>
</dbReference>
<evidence type="ECO:0000313" key="3">
    <source>
        <dbReference type="Proteomes" id="UP000238479"/>
    </source>
</evidence>
<dbReference type="EMBL" id="PDCK01000040">
    <property type="protein sequence ID" value="PRQ48687.1"/>
    <property type="molecule type" value="Genomic_DNA"/>
</dbReference>
<evidence type="ECO:0000256" key="1">
    <source>
        <dbReference type="SAM" id="Phobius"/>
    </source>
</evidence>
<keyword evidence="1" id="KW-0472">Membrane</keyword>
<organism evidence="2 3">
    <name type="scientific">Rosa chinensis</name>
    <name type="common">China rose</name>
    <dbReference type="NCBI Taxonomy" id="74649"/>
    <lineage>
        <taxon>Eukaryota</taxon>
        <taxon>Viridiplantae</taxon>
        <taxon>Streptophyta</taxon>
        <taxon>Embryophyta</taxon>
        <taxon>Tracheophyta</taxon>
        <taxon>Spermatophyta</taxon>
        <taxon>Magnoliopsida</taxon>
        <taxon>eudicotyledons</taxon>
        <taxon>Gunneridae</taxon>
        <taxon>Pentapetalae</taxon>
        <taxon>rosids</taxon>
        <taxon>fabids</taxon>
        <taxon>Rosales</taxon>
        <taxon>Rosaceae</taxon>
        <taxon>Rosoideae</taxon>
        <taxon>Rosoideae incertae sedis</taxon>
        <taxon>Rosa</taxon>
    </lineage>
</organism>
<keyword evidence="3" id="KW-1185">Reference proteome</keyword>